<comment type="caution">
    <text evidence="3">The sequence shown here is derived from an EMBL/GenBank/DDBJ whole genome shotgun (WGS) entry which is preliminary data.</text>
</comment>
<feature type="domain" description="Lantibiotic dehydratase N-terminal" evidence="1">
    <location>
        <begin position="62"/>
        <end position="710"/>
    </location>
</feature>
<keyword evidence="4" id="KW-1185">Reference proteome</keyword>
<evidence type="ECO:0000259" key="1">
    <source>
        <dbReference type="Pfam" id="PF04738"/>
    </source>
</evidence>
<proteinExistence type="predicted"/>
<reference evidence="3 4" key="1">
    <citation type="submission" date="2021-01" db="EMBL/GenBank/DDBJ databases">
        <title>Genome public.</title>
        <authorList>
            <person name="Liu C."/>
            <person name="Sun Q."/>
        </authorList>
    </citation>
    <scope>NUCLEOTIDE SEQUENCE [LARGE SCALE GENOMIC DNA]</scope>
    <source>
        <strain evidence="3 4">YIM B02564</strain>
    </source>
</reference>
<gene>
    <name evidence="3" type="ORF">JK635_23000</name>
</gene>
<sequence length="1052" mass="122773">MHNQYRNERNGNQGFFEIIDQFMVRTPILPVNFFYKHLAKTFNNNSSIDAQLSYYKNLVNENKMIREAIAVSSLTLLESIDTITLESKEKSKKNVIKGIFRYLNRLSTRPTPFGLCASVGLGEFSNMDNEINKTTGSFKKQVRADREWIGKLIRLLEAEKQVLNGIKVAVNQGVLINGNRAKLNCTTEMINEQSKDKELIATSINYNEITEVVFKMAKTPILYKELVSSIHRKYKEVSLEVVENYIVQLIQQEFLTTELLPPNSKNCLTHILEILIRENEELPLTYLLIDIELLIKKYEQTELGEGLDLYLEIVEKMNCVVKTRSPLKIDLITMGTPYQLADEHKKELEEVANLLCHLNAYNGGYKNHALKEYHSKFLQNYGLEREVPVLELLEEGIGLGPLGDYQYPPAKNQISGNSKTTGLGEIDKFFLDLIIECNLNGVSELSLNEHHMEKVKVNMPVKEMDFPISMDMYFLEINEGNGKIKFLLSHNPYAAGAGNTLGRFTPYLESKDKMIWKEIAKKEQDHFPDSILAEVIPTPISERNGNICQTDERREYSINITNKIHTQNNIDLEDIAVGATHDGLYLKSISMGKELIPLASHMLNPSLCPNIYRFLFEMGEQRTGNNFPYFFNNIANLGLPFTPRIVYKNFILSPAKWNIRSNTFQDCDSEETFIEKFSQYREKYYIDQYVFLVYFDNKILLNLDNHEHLKDLFKEVSKLKGASILTLTENLEAQTTNEICRENVFSFLNKDIRDKASVVIPNTNKSLPLINQKRRMEFPFENWIYLKLYCPEDRQNELIGTHLYEFIQNNEWFDLFFFMRYRDPNFHIRIRFKAPSDMLIHQGLPTLVKWLKKLRKTGIVYKTNFDTYDPEIERYGGPDLIEQAEDIFYFDSLIALELIKKIHFESMPVSTDIVAFMNINHYMKCFGFEPLSQLEWLNQRVNYKEWLTEYRTNKEVYGDFFDRFVARNPEQIPFDNSLEELLLLREMPLQFYSNSITKYVKSNLYSTKADILDSLIHLHLNRLIGIDREYETRILTLYRHAIKSFSRQFTTV</sequence>
<name>A0ABS1TUP6_9BACI</name>
<dbReference type="Proteomes" id="UP000623967">
    <property type="component" value="Unassembled WGS sequence"/>
</dbReference>
<dbReference type="InterPro" id="IPR023809">
    <property type="entry name" value="Thiopep_bacteriocin_synth_dom"/>
</dbReference>
<protein>
    <submittedName>
        <fullName evidence="3">Lantibiotic dehydratase</fullName>
    </submittedName>
</protein>
<dbReference type="EMBL" id="JAESWB010000371">
    <property type="protein sequence ID" value="MBL4955030.1"/>
    <property type="molecule type" value="Genomic_DNA"/>
</dbReference>
<dbReference type="RefSeq" id="WP_202656276.1">
    <property type="nucleotide sequence ID" value="NZ_JAESWB010000371.1"/>
</dbReference>
<dbReference type="Pfam" id="PF14028">
    <property type="entry name" value="Lant_dehydr_C"/>
    <property type="match status" value="1"/>
</dbReference>
<dbReference type="Pfam" id="PF04738">
    <property type="entry name" value="Lant_dehydr_N"/>
    <property type="match status" value="1"/>
</dbReference>
<accession>A0ABS1TUP6</accession>
<dbReference type="InterPro" id="IPR006827">
    <property type="entry name" value="Lant_deHydtase_N"/>
</dbReference>
<organism evidence="3 4">
    <name type="scientific">Neobacillus paridis</name>
    <dbReference type="NCBI Taxonomy" id="2803862"/>
    <lineage>
        <taxon>Bacteria</taxon>
        <taxon>Bacillati</taxon>
        <taxon>Bacillota</taxon>
        <taxon>Bacilli</taxon>
        <taxon>Bacillales</taxon>
        <taxon>Bacillaceae</taxon>
        <taxon>Neobacillus</taxon>
    </lineage>
</organism>
<feature type="domain" description="Thiopeptide-type bacteriocin biosynthesis" evidence="2">
    <location>
        <begin position="783"/>
        <end position="1041"/>
    </location>
</feature>
<evidence type="ECO:0000313" key="3">
    <source>
        <dbReference type="EMBL" id="MBL4955030.1"/>
    </source>
</evidence>
<evidence type="ECO:0000259" key="2">
    <source>
        <dbReference type="Pfam" id="PF14028"/>
    </source>
</evidence>
<evidence type="ECO:0000313" key="4">
    <source>
        <dbReference type="Proteomes" id="UP000623967"/>
    </source>
</evidence>
<dbReference type="NCBIfam" id="TIGR03891">
    <property type="entry name" value="thiopep_ocin"/>
    <property type="match status" value="1"/>
</dbReference>